<dbReference type="Pfam" id="PF06475">
    <property type="entry name" value="Glycolipid_bind"/>
    <property type="match status" value="1"/>
</dbReference>
<dbReference type="SUPFAM" id="SSF159275">
    <property type="entry name" value="PA1994-like"/>
    <property type="match status" value="1"/>
</dbReference>
<name>A0A495SCU7_9FLAO</name>
<protein>
    <recommendedName>
        <fullName evidence="3">Glycolipid-binding domain-containing protein</fullName>
    </recommendedName>
</protein>
<dbReference type="Proteomes" id="UP000272428">
    <property type="component" value="Unassembled WGS sequence"/>
</dbReference>
<dbReference type="OrthoDB" id="9814791at2"/>
<evidence type="ECO:0008006" key="3">
    <source>
        <dbReference type="Google" id="ProtNLM"/>
    </source>
</evidence>
<comment type="caution">
    <text evidence="1">The sequence shown here is derived from an EMBL/GenBank/DDBJ whole genome shotgun (WGS) entry which is preliminary data.</text>
</comment>
<dbReference type="InterPro" id="IPR009467">
    <property type="entry name" value="Glycolipid-bd_prot_put"/>
</dbReference>
<proteinExistence type="predicted"/>
<evidence type="ECO:0000313" key="1">
    <source>
        <dbReference type="EMBL" id="RKS97333.1"/>
    </source>
</evidence>
<evidence type="ECO:0000313" key="2">
    <source>
        <dbReference type="Proteomes" id="UP000272428"/>
    </source>
</evidence>
<sequence length="182" mass="21143">MEPIIWKGIVYHSLEYFNLIENEGNYVATSKIIGSFEDKIYFVSYYITIDKDWLIQKFMIEYEVNGKKSKVEGIKNGSDWEINGKNHPEFSNFKYIDISLTPFTNTLPINNLQLSEMQSREIEVIYINILGNEIKPVKQQYTKINGAEYLYENIPKNFEAQISVDGSGLVENYPGLFEKVIV</sequence>
<keyword evidence="2" id="KW-1185">Reference proteome</keyword>
<dbReference type="EMBL" id="RBXB01000002">
    <property type="protein sequence ID" value="RKS97333.1"/>
    <property type="molecule type" value="Genomic_DNA"/>
</dbReference>
<organism evidence="1 2">
    <name type="scientific">Chryseobacterium defluvii</name>
    <dbReference type="NCBI Taxonomy" id="160396"/>
    <lineage>
        <taxon>Bacteria</taxon>
        <taxon>Pseudomonadati</taxon>
        <taxon>Bacteroidota</taxon>
        <taxon>Flavobacteriia</taxon>
        <taxon>Flavobacteriales</taxon>
        <taxon>Weeksellaceae</taxon>
        <taxon>Chryseobacterium group</taxon>
        <taxon>Chryseobacterium</taxon>
    </lineage>
</organism>
<reference evidence="1 2" key="1">
    <citation type="submission" date="2018-10" db="EMBL/GenBank/DDBJ databases">
        <title>Genomic Encyclopedia of Archaeal and Bacterial Type Strains, Phase II (KMG-II): from individual species to whole genera.</title>
        <authorList>
            <person name="Goeker M."/>
        </authorList>
    </citation>
    <scope>NUCLEOTIDE SEQUENCE [LARGE SCALE GENOMIC DNA]</scope>
    <source>
        <strain evidence="1 2">DSM 14219</strain>
    </source>
</reference>
<gene>
    <name evidence="1" type="ORF">BCF58_1455</name>
</gene>
<dbReference type="RefSeq" id="WP_121461138.1">
    <property type="nucleotide sequence ID" value="NZ_RBXB01000002.1"/>
</dbReference>
<accession>A0A495SCU7</accession>
<dbReference type="AlphaFoldDB" id="A0A495SCU7"/>